<protein>
    <recommendedName>
        <fullName evidence="2">histidine kinase</fullName>
        <ecNumber evidence="2">2.7.13.3</ecNumber>
    </recommendedName>
</protein>
<dbReference type="OrthoDB" id="3369at2157"/>
<keyword evidence="5" id="KW-0418">Kinase</keyword>
<evidence type="ECO:0000256" key="2">
    <source>
        <dbReference type="ARBA" id="ARBA00012438"/>
    </source>
</evidence>
<dbReference type="PANTHER" id="PTHR44936:SF10">
    <property type="entry name" value="SENSOR PROTEIN RSTB"/>
    <property type="match status" value="1"/>
</dbReference>
<keyword evidence="3" id="KW-0808">Transferase</keyword>
<dbReference type="RefSeq" id="WP_174701469.1">
    <property type="nucleotide sequence ID" value="NZ_JABURA010000001.1"/>
</dbReference>
<dbReference type="Proteomes" id="UP000728647">
    <property type="component" value="Unassembled WGS sequence"/>
</dbReference>
<dbReference type="InterPro" id="IPR036890">
    <property type="entry name" value="HATPase_C_sf"/>
</dbReference>
<dbReference type="CDD" id="cd00075">
    <property type="entry name" value="HATPase"/>
    <property type="match status" value="1"/>
</dbReference>
<dbReference type="PRINTS" id="PR00344">
    <property type="entry name" value="BCTRLSENSOR"/>
</dbReference>
<feature type="region of interest" description="Disordered" evidence="7">
    <location>
        <begin position="362"/>
        <end position="447"/>
    </location>
</feature>
<keyword evidence="8" id="KW-0812">Transmembrane</keyword>
<evidence type="ECO:0000256" key="4">
    <source>
        <dbReference type="ARBA" id="ARBA00022741"/>
    </source>
</evidence>
<dbReference type="AlphaFoldDB" id="A0A8J8KEE6"/>
<dbReference type="GO" id="GO:0005524">
    <property type="term" value="F:ATP binding"/>
    <property type="evidence" value="ECO:0007669"/>
    <property type="project" value="UniProtKB-KW"/>
</dbReference>
<evidence type="ECO:0000256" key="6">
    <source>
        <dbReference type="ARBA" id="ARBA00022840"/>
    </source>
</evidence>
<dbReference type="InterPro" id="IPR050980">
    <property type="entry name" value="2C_sensor_his_kinase"/>
</dbReference>
<feature type="compositionally biased region" description="Basic and acidic residues" evidence="7">
    <location>
        <begin position="366"/>
        <end position="382"/>
    </location>
</feature>
<dbReference type="InterPro" id="IPR004358">
    <property type="entry name" value="Sig_transdc_His_kin-like_C"/>
</dbReference>
<evidence type="ECO:0000256" key="8">
    <source>
        <dbReference type="SAM" id="Phobius"/>
    </source>
</evidence>
<dbReference type="PROSITE" id="PS50109">
    <property type="entry name" value="HIS_KIN"/>
    <property type="match status" value="1"/>
</dbReference>
<feature type="transmembrane region" description="Helical" evidence="8">
    <location>
        <begin position="112"/>
        <end position="133"/>
    </location>
</feature>
<proteinExistence type="predicted"/>
<reference evidence="10" key="1">
    <citation type="submission" date="2020-06" db="EMBL/GenBank/DDBJ databases">
        <title>Haloterrigena sp. nov., an extremely halophilic archaeon isolated from a saline sediment.</title>
        <authorList>
            <person name="Liu B.-B."/>
        </authorList>
    </citation>
    <scope>NUCLEOTIDE SEQUENCE</scope>
    <source>
        <strain evidence="10">SYSU A121-1</strain>
    </source>
</reference>
<dbReference type="InterPro" id="IPR003594">
    <property type="entry name" value="HATPase_dom"/>
</dbReference>
<evidence type="ECO:0000256" key="5">
    <source>
        <dbReference type="ARBA" id="ARBA00022777"/>
    </source>
</evidence>
<dbReference type="SUPFAM" id="SSF55874">
    <property type="entry name" value="ATPase domain of HSP90 chaperone/DNA topoisomerase II/histidine kinase"/>
    <property type="match status" value="1"/>
</dbReference>
<name>A0A8J8KEE6_9EURY</name>
<evidence type="ECO:0000313" key="11">
    <source>
        <dbReference type="Proteomes" id="UP000728647"/>
    </source>
</evidence>
<accession>A0A8J8KEE6</accession>
<comment type="caution">
    <text evidence="10">The sequence shown here is derived from an EMBL/GenBank/DDBJ whole genome shotgun (WGS) entry which is preliminary data.</text>
</comment>
<dbReference type="InterPro" id="IPR005467">
    <property type="entry name" value="His_kinase_dom"/>
</dbReference>
<keyword evidence="4" id="KW-0547">Nucleotide-binding</keyword>
<feature type="domain" description="Histidine kinase" evidence="9">
    <location>
        <begin position="167"/>
        <end position="367"/>
    </location>
</feature>
<keyword evidence="8" id="KW-1133">Transmembrane helix</keyword>
<feature type="transmembrane region" description="Helical" evidence="8">
    <location>
        <begin position="21"/>
        <end position="40"/>
    </location>
</feature>
<comment type="catalytic activity">
    <reaction evidence="1">
        <text>ATP + protein L-histidine = ADP + protein N-phospho-L-histidine.</text>
        <dbReference type="EC" id="2.7.13.3"/>
    </reaction>
</comment>
<keyword evidence="6 10" id="KW-0067">ATP-binding</keyword>
<dbReference type="Pfam" id="PF02518">
    <property type="entry name" value="HATPase_c"/>
    <property type="match status" value="1"/>
</dbReference>
<feature type="transmembrane region" description="Helical" evidence="8">
    <location>
        <begin position="85"/>
        <end position="106"/>
    </location>
</feature>
<evidence type="ECO:0000256" key="3">
    <source>
        <dbReference type="ARBA" id="ARBA00022679"/>
    </source>
</evidence>
<feature type="compositionally biased region" description="Basic and acidic residues" evidence="7">
    <location>
        <begin position="405"/>
        <end position="437"/>
    </location>
</feature>
<dbReference type="EMBL" id="JABURA010000001">
    <property type="protein sequence ID" value="NUB90506.1"/>
    <property type="molecule type" value="Genomic_DNA"/>
</dbReference>
<organism evidence="10 11">
    <name type="scientific">Haloterrigena gelatinilytica</name>
    <dbReference type="NCBI Taxonomy" id="2741724"/>
    <lineage>
        <taxon>Archaea</taxon>
        <taxon>Methanobacteriati</taxon>
        <taxon>Methanobacteriota</taxon>
        <taxon>Stenosarchaea group</taxon>
        <taxon>Halobacteria</taxon>
        <taxon>Halobacteriales</taxon>
        <taxon>Natrialbaceae</taxon>
        <taxon>Haloterrigena</taxon>
    </lineage>
</organism>
<feature type="transmembrane region" description="Helical" evidence="8">
    <location>
        <begin position="46"/>
        <end position="65"/>
    </location>
</feature>
<evidence type="ECO:0000256" key="7">
    <source>
        <dbReference type="SAM" id="MobiDB-lite"/>
    </source>
</evidence>
<gene>
    <name evidence="10" type="ORF">HT576_05595</name>
</gene>
<evidence type="ECO:0000313" key="10">
    <source>
        <dbReference type="EMBL" id="NUB90506.1"/>
    </source>
</evidence>
<dbReference type="SMART" id="SM00387">
    <property type="entry name" value="HATPase_c"/>
    <property type="match status" value="1"/>
</dbReference>
<sequence>MSGAPRRRRAERSARVLPRAVSGLGLLSAGGFVAWCLWFRSLLTPTAVVVGLVTVFLPALALVWAGRKLVRSGISRDRYGRVVRWSFGGAIVFLAVNGFVMALFPWNGLAGNLAWAQFSLNAGAGAGFLVGYVEARAIQREVEATAAVARAEQLEEDRELLTYLSDLLRHEVLNSTQIIGGHATLLLEEADDSTRGSLEAIDRESEKLTDVIDDIRAMLNATQPSAGRAVVALDDVLSDEIADVERRFDDVEIEASVPDGVRVEGNEGIGWIFANLLENAVEHNDGESPRVEVTVATTDETVTVRIADDGPGIPTPVREALFDRRSDNHGLGLYLVRILATRYGGRVDLAETGPDGSVFAVTLSRAGDERTTEPPDRRRTDSDPVAAAVGSQRTADAETAVVPSGRRERESTTETISADREPTETKPNERDGIDRTRPTSPRDGPEI</sequence>
<evidence type="ECO:0000256" key="1">
    <source>
        <dbReference type="ARBA" id="ARBA00000085"/>
    </source>
</evidence>
<dbReference type="Gene3D" id="3.30.565.10">
    <property type="entry name" value="Histidine kinase-like ATPase, C-terminal domain"/>
    <property type="match status" value="1"/>
</dbReference>
<keyword evidence="8" id="KW-0472">Membrane</keyword>
<dbReference type="PANTHER" id="PTHR44936">
    <property type="entry name" value="SENSOR PROTEIN CREC"/>
    <property type="match status" value="1"/>
</dbReference>
<dbReference type="EC" id="2.7.13.3" evidence="2"/>
<evidence type="ECO:0000259" key="9">
    <source>
        <dbReference type="PROSITE" id="PS50109"/>
    </source>
</evidence>
<dbReference type="GO" id="GO:0004673">
    <property type="term" value="F:protein histidine kinase activity"/>
    <property type="evidence" value="ECO:0007669"/>
    <property type="project" value="UniProtKB-EC"/>
</dbReference>